<dbReference type="EMBL" id="LATX01002361">
    <property type="protein sequence ID" value="KTB30854.1"/>
    <property type="molecule type" value="Genomic_DNA"/>
</dbReference>
<reference evidence="3 4" key="1">
    <citation type="submission" date="2015-12" db="EMBL/GenBank/DDBJ databases">
        <title>Draft genome sequence of Moniliophthora roreri, the causal agent of frosty pod rot of cacao.</title>
        <authorList>
            <person name="Aime M.C."/>
            <person name="Diaz-Valderrama J.R."/>
            <person name="Kijpornyongpan T."/>
            <person name="Phillips-Mora W."/>
        </authorList>
    </citation>
    <scope>NUCLEOTIDE SEQUENCE [LARGE SCALE GENOMIC DNA]</scope>
    <source>
        <strain evidence="3 4">MCA 2952</strain>
    </source>
</reference>
<name>A0A0W0F3H1_MONRR</name>
<dbReference type="SMART" id="SM00317">
    <property type="entry name" value="SET"/>
    <property type="match status" value="1"/>
</dbReference>
<dbReference type="InterPro" id="IPR046341">
    <property type="entry name" value="SET_dom_sf"/>
</dbReference>
<comment type="caution">
    <text evidence="3">The sequence shown here is derived from an EMBL/GenBank/DDBJ whole genome shotgun (WGS) entry which is preliminary data.</text>
</comment>
<gene>
    <name evidence="3" type="ORF">WG66_16554</name>
</gene>
<evidence type="ECO:0000313" key="4">
    <source>
        <dbReference type="Proteomes" id="UP000054988"/>
    </source>
</evidence>
<dbReference type="PANTHER" id="PTHR12197">
    <property type="entry name" value="HISTONE-LYSINE N-METHYLTRANSFERASE SMYD"/>
    <property type="match status" value="1"/>
</dbReference>
<feature type="region of interest" description="Disordered" evidence="1">
    <location>
        <begin position="1"/>
        <end position="55"/>
    </location>
</feature>
<sequence length="684" mass="74451">MSSFTASKAKKEKAKSYVNVSSFPRDSSSAANSPAKTLECDPDEQRNGIQGESRNVVTKEMNKSPPYQVPNDGLYSSLPPWLEIRVSDVQGRGIWATQSIRSVPFFQSSHIVMPYQIDISILVVPPVLHQRKLRQQRKPLQNLADAQNVALYGIAMHDWSIHKHECAALQRWFKAASAAGPSPEEANTSDDAVEHVVRPPSDAIRCMARILWKKQKKGFNSVWAKEIDNMQSHRITLSKGDTNTKDIENQTQLAHSLVQYLGVSSPQDLSSQFGIESAGALVDFISKFMTNTFTLSDPSLTPIGACVSPLAALLNHSCDPNVVAVFPGVSSNENKKDEPRMEVVALRDIAPGEEILTAYVDTTLPRRLRQKALKETYFFTCRCSLCGGLPPSRLADANDQMNVDEGVATPSRSEIPPDARQSMWCPRKCGGMCSLPDVESEDTASQTTSCTKCKTAVSQSVFGEVLDAVRIGKEGLDKATKLQYTEPEKAKRLTSNLIPLLTSAGLAHSSHPLLAMMRLHQALLIDELPTLMQSIQSPSGASAEETLVSPEAKTNAQEVQAHLDDAIRIATKVVTGLTALLNPAHPVLGVALAELGRLLAVDEVVVPEGDGSKNPTAYPPSGPSRLKLAYDTLLRARAVLRVGFGTRNDGGNVGKAVREDIVRLEKEIEVWKTGVRNVLGGRAK</sequence>
<dbReference type="Pfam" id="PF00856">
    <property type="entry name" value="SET"/>
    <property type="match status" value="1"/>
</dbReference>
<feature type="compositionally biased region" description="Polar residues" evidence="1">
    <location>
        <begin position="18"/>
        <end position="35"/>
    </location>
</feature>
<dbReference type="eggNOG" id="KOG2084">
    <property type="taxonomic scope" value="Eukaryota"/>
</dbReference>
<dbReference type="Gene3D" id="1.25.40.10">
    <property type="entry name" value="Tetratricopeptide repeat domain"/>
    <property type="match status" value="1"/>
</dbReference>
<dbReference type="Proteomes" id="UP000054988">
    <property type="component" value="Unassembled WGS sequence"/>
</dbReference>
<protein>
    <recommendedName>
        <fullName evidence="2">SET domain-containing protein</fullName>
    </recommendedName>
</protein>
<evidence type="ECO:0000256" key="1">
    <source>
        <dbReference type="SAM" id="MobiDB-lite"/>
    </source>
</evidence>
<dbReference type="InterPro" id="IPR001214">
    <property type="entry name" value="SET_dom"/>
</dbReference>
<dbReference type="InterPro" id="IPR011990">
    <property type="entry name" value="TPR-like_helical_dom_sf"/>
</dbReference>
<dbReference type="Gene3D" id="2.170.270.10">
    <property type="entry name" value="SET domain"/>
    <property type="match status" value="1"/>
</dbReference>
<dbReference type="SUPFAM" id="SSF82199">
    <property type="entry name" value="SET domain"/>
    <property type="match status" value="1"/>
</dbReference>
<dbReference type="GO" id="GO:0005634">
    <property type="term" value="C:nucleus"/>
    <property type="evidence" value="ECO:0007669"/>
    <property type="project" value="TreeGrafter"/>
</dbReference>
<accession>A0A0W0F3H1</accession>
<dbReference type="PANTHER" id="PTHR12197:SF251">
    <property type="entry name" value="EG:BACR7C10.4 PROTEIN"/>
    <property type="match status" value="1"/>
</dbReference>
<dbReference type="PROSITE" id="PS50280">
    <property type="entry name" value="SET"/>
    <property type="match status" value="1"/>
</dbReference>
<feature type="domain" description="SET" evidence="2">
    <location>
        <begin position="80"/>
        <end position="360"/>
    </location>
</feature>
<dbReference type="InterPro" id="IPR050869">
    <property type="entry name" value="H3K4_H4K5_MeTrfase"/>
</dbReference>
<dbReference type="AlphaFoldDB" id="A0A0W0F3H1"/>
<evidence type="ECO:0000259" key="2">
    <source>
        <dbReference type="PROSITE" id="PS50280"/>
    </source>
</evidence>
<organism evidence="3 4">
    <name type="scientific">Moniliophthora roreri</name>
    <name type="common">Frosty pod rot fungus</name>
    <name type="synonym">Monilia roreri</name>
    <dbReference type="NCBI Taxonomy" id="221103"/>
    <lineage>
        <taxon>Eukaryota</taxon>
        <taxon>Fungi</taxon>
        <taxon>Dikarya</taxon>
        <taxon>Basidiomycota</taxon>
        <taxon>Agaricomycotina</taxon>
        <taxon>Agaricomycetes</taxon>
        <taxon>Agaricomycetidae</taxon>
        <taxon>Agaricales</taxon>
        <taxon>Marasmiineae</taxon>
        <taxon>Marasmiaceae</taxon>
        <taxon>Moniliophthora</taxon>
    </lineage>
</organism>
<proteinExistence type="predicted"/>
<evidence type="ECO:0000313" key="3">
    <source>
        <dbReference type="EMBL" id="KTB30854.1"/>
    </source>
</evidence>